<dbReference type="EMBL" id="CP042476">
    <property type="protein sequence ID" value="QED39150.1"/>
    <property type="molecule type" value="Genomic_DNA"/>
</dbReference>
<reference evidence="1 2" key="1">
    <citation type="submission" date="2019-08" db="EMBL/GenBank/DDBJ databases">
        <title>Antarcticibacterium arcticum sp. nov., a bacterium isolated from marine sediment of the Canadian Beaufort Sea.</title>
        <authorList>
            <person name="Lee Y.M."/>
            <person name="Baek K."/>
            <person name="Lee D.-H."/>
            <person name="Shin S.C."/>
            <person name="Jin Y.K."/>
            <person name="Park Y."/>
        </authorList>
    </citation>
    <scope>NUCLEOTIDE SEQUENCE [LARGE SCALE GENOMIC DNA]</scope>
    <source>
        <strain evidence="1 2">PAMC 28998</strain>
    </source>
</reference>
<evidence type="ECO:0000313" key="2">
    <source>
        <dbReference type="Proteomes" id="UP000321954"/>
    </source>
</evidence>
<gene>
    <name evidence="1" type="ORF">FK178_15185</name>
</gene>
<dbReference type="Gene3D" id="3.40.50.150">
    <property type="entry name" value="Vaccinia Virus protein VP39"/>
    <property type="match status" value="1"/>
</dbReference>
<sequence>MNCSLCNTPLLNKPDEEYYSCSCCKAWVKEKGLYLSPEEERLHYLSHNNDINDPRYKKFSSPISDYILKHFTKEQEGLDFGSGTGPVISGVLKEANYPVTQFDPFFANFTEVLELQYDYVFACEVVEHFQNPREEFHKLSKLLKPNGKLLIMTHIFEAPLVFKTWYYRKDPTHVFIYRRETFEYIAAEFKFNKCEIEGRLVVLSK</sequence>
<dbReference type="Proteomes" id="UP000321954">
    <property type="component" value="Chromosome"/>
</dbReference>
<keyword evidence="2" id="KW-1185">Reference proteome</keyword>
<dbReference type="OrthoDB" id="9816564at2"/>
<dbReference type="SUPFAM" id="SSF53335">
    <property type="entry name" value="S-adenosyl-L-methionine-dependent methyltransferases"/>
    <property type="match status" value="1"/>
</dbReference>
<accession>A0A5B8YMF7</accession>
<protein>
    <submittedName>
        <fullName evidence="1">Class I SAM-dependent methyltransferase</fullName>
    </submittedName>
</protein>
<dbReference type="Pfam" id="PF13489">
    <property type="entry name" value="Methyltransf_23"/>
    <property type="match status" value="1"/>
</dbReference>
<dbReference type="InterPro" id="IPR029063">
    <property type="entry name" value="SAM-dependent_MTases_sf"/>
</dbReference>
<dbReference type="KEGG" id="anp:FK178_15185"/>
<dbReference type="GO" id="GO:0032259">
    <property type="term" value="P:methylation"/>
    <property type="evidence" value="ECO:0007669"/>
    <property type="project" value="UniProtKB-KW"/>
</dbReference>
<organism evidence="1 2">
    <name type="scientific">Antarcticibacterium arcticum</name>
    <dbReference type="NCBI Taxonomy" id="2585771"/>
    <lineage>
        <taxon>Bacteria</taxon>
        <taxon>Pseudomonadati</taxon>
        <taxon>Bacteroidota</taxon>
        <taxon>Flavobacteriia</taxon>
        <taxon>Flavobacteriales</taxon>
        <taxon>Flavobacteriaceae</taxon>
        <taxon>Antarcticibacterium</taxon>
    </lineage>
</organism>
<keyword evidence="1" id="KW-0808">Transferase</keyword>
<dbReference type="GO" id="GO:0008168">
    <property type="term" value="F:methyltransferase activity"/>
    <property type="evidence" value="ECO:0007669"/>
    <property type="project" value="UniProtKB-KW"/>
</dbReference>
<name>A0A5B8YMF7_9FLAO</name>
<keyword evidence="1" id="KW-0489">Methyltransferase</keyword>
<dbReference type="AlphaFoldDB" id="A0A5B8YMF7"/>
<evidence type="ECO:0000313" key="1">
    <source>
        <dbReference type="EMBL" id="QED39150.1"/>
    </source>
</evidence>
<proteinExistence type="predicted"/>